<evidence type="ECO:0000313" key="2">
    <source>
        <dbReference type="EMBL" id="MBO8454773.1"/>
    </source>
</evidence>
<feature type="transmembrane region" description="Helical" evidence="1">
    <location>
        <begin position="6"/>
        <end position="26"/>
    </location>
</feature>
<name>A0A940DPW1_9BACT</name>
<evidence type="ECO:0000256" key="1">
    <source>
        <dbReference type="SAM" id="Phobius"/>
    </source>
</evidence>
<dbReference type="EMBL" id="JADIMJ010000130">
    <property type="protein sequence ID" value="MBO8454773.1"/>
    <property type="molecule type" value="Genomic_DNA"/>
</dbReference>
<dbReference type="Proteomes" id="UP000771749">
    <property type="component" value="Unassembled WGS sequence"/>
</dbReference>
<feature type="transmembrane region" description="Helical" evidence="1">
    <location>
        <begin position="114"/>
        <end position="132"/>
    </location>
</feature>
<dbReference type="AlphaFoldDB" id="A0A940DPW1"/>
<sequence length="171" mass="18336">MKTPQHFGLIYFTLAIAQIIIGNCFHLSAYVTLSILPVMVLCIPLNVGTIAAMLIAFATGLAADASCEGLAGLNALALVPVAFIRKPLIRLVFGEELIERKQQFSIRKFGWTKTSAAILAVQSIFLIIYIIADGAGARPFWFNASRFGASLAAGWLLSLAVAAVIVPDDKK</sequence>
<feature type="transmembrane region" description="Helical" evidence="1">
    <location>
        <begin position="144"/>
        <end position="166"/>
    </location>
</feature>
<comment type="caution">
    <text evidence="2">The sequence shown here is derived from an EMBL/GenBank/DDBJ whole genome shotgun (WGS) entry which is preliminary data.</text>
</comment>
<evidence type="ECO:0008006" key="4">
    <source>
        <dbReference type="Google" id="ProtNLM"/>
    </source>
</evidence>
<reference evidence="2" key="2">
    <citation type="journal article" date="2021" name="PeerJ">
        <title>Extensive microbial diversity within the chicken gut microbiome revealed by metagenomics and culture.</title>
        <authorList>
            <person name="Gilroy R."/>
            <person name="Ravi A."/>
            <person name="Getino M."/>
            <person name="Pursley I."/>
            <person name="Horton D.L."/>
            <person name="Alikhan N.F."/>
            <person name="Baker D."/>
            <person name="Gharbi K."/>
            <person name="Hall N."/>
            <person name="Watson M."/>
            <person name="Adriaenssens E.M."/>
            <person name="Foster-Nyarko E."/>
            <person name="Jarju S."/>
            <person name="Secka A."/>
            <person name="Antonio M."/>
            <person name="Oren A."/>
            <person name="Chaudhuri R.R."/>
            <person name="La Ragione R."/>
            <person name="Hildebrand F."/>
            <person name="Pallen M.J."/>
        </authorList>
    </citation>
    <scope>NUCLEOTIDE SEQUENCE</scope>
    <source>
        <strain evidence="2">F1-3629</strain>
    </source>
</reference>
<keyword evidence="1" id="KW-0812">Transmembrane</keyword>
<proteinExistence type="predicted"/>
<organism evidence="2 3">
    <name type="scientific">Candidatus Cryptobacteroides gallistercoris</name>
    <dbReference type="NCBI Taxonomy" id="2840765"/>
    <lineage>
        <taxon>Bacteria</taxon>
        <taxon>Pseudomonadati</taxon>
        <taxon>Bacteroidota</taxon>
        <taxon>Bacteroidia</taxon>
        <taxon>Bacteroidales</taxon>
        <taxon>Candidatus Cryptobacteroides</taxon>
    </lineage>
</organism>
<protein>
    <recommendedName>
        <fullName evidence="4">Rod shape-determining protein MreD</fullName>
    </recommendedName>
</protein>
<gene>
    <name evidence="2" type="ORF">IAC07_08650</name>
</gene>
<feature type="transmembrane region" description="Helical" evidence="1">
    <location>
        <begin position="38"/>
        <end position="63"/>
    </location>
</feature>
<reference evidence="2" key="1">
    <citation type="submission" date="2020-10" db="EMBL/GenBank/DDBJ databases">
        <authorList>
            <person name="Gilroy R."/>
        </authorList>
    </citation>
    <scope>NUCLEOTIDE SEQUENCE</scope>
    <source>
        <strain evidence="2">F1-3629</strain>
    </source>
</reference>
<keyword evidence="1" id="KW-0472">Membrane</keyword>
<evidence type="ECO:0000313" key="3">
    <source>
        <dbReference type="Proteomes" id="UP000771749"/>
    </source>
</evidence>
<accession>A0A940DPW1</accession>
<keyword evidence="1" id="KW-1133">Transmembrane helix</keyword>